<dbReference type="PANTHER" id="PTHR30250:SF26">
    <property type="entry name" value="PSMA PROTEIN"/>
    <property type="match status" value="1"/>
</dbReference>
<evidence type="ECO:0000256" key="5">
    <source>
        <dbReference type="ARBA" id="ARBA00023136"/>
    </source>
</evidence>
<dbReference type="InterPro" id="IPR050833">
    <property type="entry name" value="Poly_Biosynth_Transport"/>
</dbReference>
<feature type="transmembrane region" description="Helical" evidence="6">
    <location>
        <begin position="169"/>
        <end position="190"/>
    </location>
</feature>
<feature type="transmembrane region" description="Helical" evidence="6">
    <location>
        <begin position="286"/>
        <end position="310"/>
    </location>
</feature>
<feature type="transmembrane region" description="Helical" evidence="6">
    <location>
        <begin position="316"/>
        <end position="335"/>
    </location>
</feature>
<dbReference type="Proteomes" id="UP000576393">
    <property type="component" value="Unassembled WGS sequence"/>
</dbReference>
<accession>A0A852V8P4</accession>
<reference evidence="7 8" key="1">
    <citation type="submission" date="2020-07" db="EMBL/GenBank/DDBJ databases">
        <title>Sequencing the genomes of 1000 actinobacteria strains.</title>
        <authorList>
            <person name="Klenk H.-P."/>
        </authorList>
    </citation>
    <scope>NUCLEOTIDE SEQUENCE [LARGE SCALE GENOMIC DNA]</scope>
    <source>
        <strain evidence="7 8">DSM 45763</strain>
    </source>
</reference>
<feature type="transmembrane region" description="Helical" evidence="6">
    <location>
        <begin position="373"/>
        <end position="395"/>
    </location>
</feature>
<feature type="transmembrane region" description="Helical" evidence="6">
    <location>
        <begin position="140"/>
        <end position="163"/>
    </location>
</feature>
<dbReference type="PANTHER" id="PTHR30250">
    <property type="entry name" value="PST FAMILY PREDICTED COLANIC ACID TRANSPORTER"/>
    <property type="match status" value="1"/>
</dbReference>
<feature type="transmembrane region" description="Helical" evidence="6">
    <location>
        <begin position="347"/>
        <end position="367"/>
    </location>
</feature>
<protein>
    <submittedName>
        <fullName evidence="7">O-antigen/teichoic acid export membrane protein</fullName>
    </submittedName>
</protein>
<feature type="transmembrane region" description="Helical" evidence="6">
    <location>
        <begin position="40"/>
        <end position="60"/>
    </location>
</feature>
<evidence type="ECO:0000256" key="3">
    <source>
        <dbReference type="ARBA" id="ARBA00022692"/>
    </source>
</evidence>
<evidence type="ECO:0000313" key="8">
    <source>
        <dbReference type="Proteomes" id="UP000576393"/>
    </source>
</evidence>
<name>A0A852V8P4_9ACTN</name>
<keyword evidence="4 6" id="KW-1133">Transmembrane helix</keyword>
<feature type="transmembrane region" description="Helical" evidence="6">
    <location>
        <begin position="81"/>
        <end position="104"/>
    </location>
</feature>
<keyword evidence="8" id="KW-1185">Reference proteome</keyword>
<evidence type="ECO:0000256" key="1">
    <source>
        <dbReference type="ARBA" id="ARBA00004651"/>
    </source>
</evidence>
<gene>
    <name evidence="7" type="ORF">HDA43_005870</name>
</gene>
<dbReference type="RefSeq" id="WP_179827267.1">
    <property type="nucleotide sequence ID" value="NZ_JACCCO010000003.1"/>
</dbReference>
<evidence type="ECO:0000256" key="2">
    <source>
        <dbReference type="ARBA" id="ARBA00022475"/>
    </source>
</evidence>
<evidence type="ECO:0000256" key="6">
    <source>
        <dbReference type="SAM" id="Phobius"/>
    </source>
</evidence>
<comment type="subcellular location">
    <subcellularLocation>
        <location evidence="1">Cell membrane</location>
        <topology evidence="1">Multi-pass membrane protein</topology>
    </subcellularLocation>
</comment>
<keyword evidence="2" id="KW-1003">Cell membrane</keyword>
<feature type="transmembrane region" description="Helical" evidence="6">
    <location>
        <begin position="110"/>
        <end position="128"/>
    </location>
</feature>
<keyword evidence="5 6" id="KW-0472">Membrane</keyword>
<dbReference type="EMBL" id="JACCCO010000003">
    <property type="protein sequence ID" value="NYF43643.1"/>
    <property type="molecule type" value="Genomic_DNA"/>
</dbReference>
<sequence>MNEDHLARVVQTMVSQALPLALAAMAGVFLARALQPEGRGVYATITTTAGMAIALGHLSVGRSQMVFWPVRERRRFLAGNALILGLALGLAAGLIALGAVLALIPLPAPHLMIMALATVPFGVAAVNLKGILLLRSQNGLVNRSVVMAALVLYLPILTLAVLGRLTLPIVVVCWSISTVVPFALFVRSLGRSAVRGEAALAREQLSLSGRYHIGPVAFHLLLTVDVLLLNAFVSPAEVGLYTTAMAFLSLARIPTDAMAQVTLPHQAVEDESSAQGATLRTVRLNLLLSSISVGALAVASPTLIPLLYGAPFAGSVTPLLLLAPGMVAWSLLRPVEQYLVRLRRPMTMASVAVGALAANLGMNAVLIPRYGAAGAALASSVSYTAMAVVEVLWFARTAGVGARDLLPRHSDLRSVVSLLSCAGRGARTVLARRP</sequence>
<evidence type="ECO:0000256" key="4">
    <source>
        <dbReference type="ARBA" id="ARBA00022989"/>
    </source>
</evidence>
<evidence type="ECO:0000313" key="7">
    <source>
        <dbReference type="EMBL" id="NYF43643.1"/>
    </source>
</evidence>
<keyword evidence="3 6" id="KW-0812">Transmembrane</keyword>
<proteinExistence type="predicted"/>
<feature type="transmembrane region" description="Helical" evidence="6">
    <location>
        <begin position="12"/>
        <end position="34"/>
    </location>
</feature>
<dbReference type="GO" id="GO:0005886">
    <property type="term" value="C:plasma membrane"/>
    <property type="evidence" value="ECO:0007669"/>
    <property type="project" value="UniProtKB-SubCell"/>
</dbReference>
<dbReference type="AlphaFoldDB" id="A0A852V8P4"/>
<organism evidence="7 8">
    <name type="scientific">Streptosporangium sandarakinum</name>
    <dbReference type="NCBI Taxonomy" id="1260955"/>
    <lineage>
        <taxon>Bacteria</taxon>
        <taxon>Bacillati</taxon>
        <taxon>Actinomycetota</taxon>
        <taxon>Actinomycetes</taxon>
        <taxon>Streptosporangiales</taxon>
        <taxon>Streptosporangiaceae</taxon>
        <taxon>Streptosporangium</taxon>
    </lineage>
</organism>
<comment type="caution">
    <text evidence="7">The sequence shown here is derived from an EMBL/GenBank/DDBJ whole genome shotgun (WGS) entry which is preliminary data.</text>
</comment>